<feature type="compositionally biased region" description="Basic and acidic residues" evidence="1">
    <location>
        <begin position="432"/>
        <end position="447"/>
    </location>
</feature>
<evidence type="ECO:0000259" key="2">
    <source>
        <dbReference type="Pfam" id="PF17921"/>
    </source>
</evidence>
<feature type="region of interest" description="Disordered" evidence="1">
    <location>
        <begin position="135"/>
        <end position="236"/>
    </location>
</feature>
<feature type="region of interest" description="Disordered" evidence="1">
    <location>
        <begin position="412"/>
        <end position="447"/>
    </location>
</feature>
<reference evidence="3 4" key="1">
    <citation type="submission" date="2024-02" db="EMBL/GenBank/DDBJ databases">
        <title>High-quality chromosome-scale genome assembly of Pensacola bahiagrass (Paspalum notatum Flugge var. saurae).</title>
        <authorList>
            <person name="Vega J.M."/>
            <person name="Podio M."/>
            <person name="Orjuela J."/>
            <person name="Siena L.A."/>
            <person name="Pessino S.C."/>
            <person name="Combes M.C."/>
            <person name="Mariac C."/>
            <person name="Albertini E."/>
            <person name="Pupilli F."/>
            <person name="Ortiz J.P.A."/>
            <person name="Leblanc O."/>
        </authorList>
    </citation>
    <scope>NUCLEOTIDE SEQUENCE [LARGE SCALE GENOMIC DNA]</scope>
    <source>
        <strain evidence="3">R1</strain>
        <tissue evidence="3">Leaf</tissue>
    </source>
</reference>
<protein>
    <recommendedName>
        <fullName evidence="2">Integrase zinc-binding domain-containing protein</fullName>
    </recommendedName>
</protein>
<proteinExistence type="predicted"/>
<evidence type="ECO:0000313" key="3">
    <source>
        <dbReference type="EMBL" id="WVZ94447.1"/>
    </source>
</evidence>
<keyword evidence="4" id="KW-1185">Reference proteome</keyword>
<feature type="compositionally biased region" description="Acidic residues" evidence="1">
    <location>
        <begin position="413"/>
        <end position="423"/>
    </location>
</feature>
<dbReference type="PANTHER" id="PTHR47266">
    <property type="entry name" value="ENDONUCLEASE-RELATED"/>
    <property type="match status" value="1"/>
</dbReference>
<dbReference type="AlphaFoldDB" id="A0AAQ3UQE5"/>
<feature type="domain" description="Integrase zinc-binding" evidence="2">
    <location>
        <begin position="1"/>
        <end position="33"/>
    </location>
</feature>
<dbReference type="Proteomes" id="UP001341281">
    <property type="component" value="Chromosome 09"/>
</dbReference>
<feature type="compositionally biased region" description="Acidic residues" evidence="1">
    <location>
        <begin position="202"/>
        <end position="236"/>
    </location>
</feature>
<dbReference type="EMBL" id="CP144753">
    <property type="protein sequence ID" value="WVZ94447.1"/>
    <property type="molecule type" value="Genomic_DNA"/>
</dbReference>
<accession>A0AAQ3UQE5</accession>
<dbReference type="InterPro" id="IPR041588">
    <property type="entry name" value="Integrase_H2C2"/>
</dbReference>
<feature type="compositionally biased region" description="Pro residues" evidence="1">
    <location>
        <begin position="143"/>
        <end position="152"/>
    </location>
</feature>
<evidence type="ECO:0000313" key="4">
    <source>
        <dbReference type="Proteomes" id="UP001341281"/>
    </source>
</evidence>
<sequence length="447" mass="52026">MYQDLKQKFWWYGMKHEVAEYVALCDVCQRVKAEHQKPAGLLQPLRISEWKWEEIGMNKWGVANLRHNENHSLWVKLYNFSRVFKTDISAVLTVKSGLDLHILEFLLQGKWLMVIMMSTFKRTARMRVGGCGYGGPNRIRLPTPTPPSPPPQEWVDLTESEEEDPEELVPYLSEDEQGEEQQEEPLEEQSPVSPSAPPQEQPQEEPEDPAVDPEDPDQNPDDGDAPPSNNDEDDDEARPVVITTHRWFDYPLPIPRMLRETLEMLHYDQSWITYVGTRYRHPVLHDDWDMTVEISIQDEFGSCRDVYVRHAPTHRNSYEAAISDAAREALTTLCHTHREDMAITSSRYYPCRSTERLNAWIPNPEAEQNPRLESIIEYLATLNTDYNAALDELDMVRYENRKLRAWVAHGVEPADEEPVEDPADAPRRKKARYNDPEARTYIRHHED</sequence>
<feature type="compositionally biased region" description="Acidic residues" evidence="1">
    <location>
        <begin position="156"/>
        <end position="187"/>
    </location>
</feature>
<name>A0AAQ3UQE5_PASNO</name>
<organism evidence="3 4">
    <name type="scientific">Paspalum notatum var. saurae</name>
    <dbReference type="NCBI Taxonomy" id="547442"/>
    <lineage>
        <taxon>Eukaryota</taxon>
        <taxon>Viridiplantae</taxon>
        <taxon>Streptophyta</taxon>
        <taxon>Embryophyta</taxon>
        <taxon>Tracheophyta</taxon>
        <taxon>Spermatophyta</taxon>
        <taxon>Magnoliopsida</taxon>
        <taxon>Liliopsida</taxon>
        <taxon>Poales</taxon>
        <taxon>Poaceae</taxon>
        <taxon>PACMAD clade</taxon>
        <taxon>Panicoideae</taxon>
        <taxon>Andropogonodae</taxon>
        <taxon>Paspaleae</taxon>
        <taxon>Paspalinae</taxon>
        <taxon>Paspalum</taxon>
    </lineage>
</organism>
<dbReference type="InterPro" id="IPR052160">
    <property type="entry name" value="Gypsy_RT_Integrase-like"/>
</dbReference>
<gene>
    <name evidence="3" type="ORF">U9M48_040336</name>
</gene>
<dbReference type="Pfam" id="PF17921">
    <property type="entry name" value="Integrase_H2C2"/>
    <property type="match status" value="1"/>
</dbReference>
<evidence type="ECO:0000256" key="1">
    <source>
        <dbReference type="SAM" id="MobiDB-lite"/>
    </source>
</evidence>
<dbReference type="Gene3D" id="1.10.340.70">
    <property type="match status" value="1"/>
</dbReference>